<evidence type="ECO:0000256" key="2">
    <source>
        <dbReference type="SAM" id="MobiDB-lite"/>
    </source>
</evidence>
<evidence type="ECO:0000256" key="1">
    <source>
        <dbReference type="PROSITE-ProRule" id="PRU00176"/>
    </source>
</evidence>
<feature type="domain" description="RRM" evidence="3">
    <location>
        <begin position="6"/>
        <end position="84"/>
    </location>
</feature>
<feature type="compositionally biased region" description="Basic and acidic residues" evidence="2">
    <location>
        <begin position="143"/>
        <end position="175"/>
    </location>
</feature>
<dbReference type="VEuPathDB" id="ToxoDB:EMWEY_00016560"/>
<feature type="region of interest" description="Disordered" evidence="2">
    <location>
        <begin position="250"/>
        <end position="272"/>
    </location>
</feature>
<feature type="region of interest" description="Disordered" evidence="2">
    <location>
        <begin position="97"/>
        <end position="222"/>
    </location>
</feature>
<dbReference type="AlphaFoldDB" id="U6MAA7"/>
<dbReference type="InterPro" id="IPR000504">
    <property type="entry name" value="RRM_dom"/>
</dbReference>
<sequence length="272" mass="32064">MANRGCSLLVRNLRYETTPEKVREIFERMGRVKDVYLPIDHTTREPRGFGFVEYFDEKDAQNAVREFDRFLLDGNEISVIIAQDRRKSPHTMRRILAERQNGRYQRGSPREGHGGGRYEGRAGRYERDQGGYDGSYKGGGEAYGRRGRDGYDEGYGGHDDYRRDYRGRPEDDYRPRGGRSRSRSRPHDGYRGDRHRYPPGSARSEKRFKKVKRKGRQRERQVPEEMNCWDAFVRMMMMVVSACLSWDGGRRGRYYERDRDDDYATRPPSDSR</sequence>
<feature type="compositionally biased region" description="Basic residues" evidence="2">
    <location>
        <begin position="206"/>
        <end position="217"/>
    </location>
</feature>
<feature type="compositionally biased region" description="Gly residues" evidence="2">
    <location>
        <begin position="131"/>
        <end position="142"/>
    </location>
</feature>
<dbReference type="Pfam" id="PF00076">
    <property type="entry name" value="RRM_1"/>
    <property type="match status" value="1"/>
</dbReference>
<reference evidence="4" key="1">
    <citation type="submission" date="2013-10" db="EMBL/GenBank/DDBJ databases">
        <title>Genomic analysis of the causative agents of coccidiosis in chickens.</title>
        <authorList>
            <person name="Reid A.J."/>
            <person name="Blake D."/>
            <person name="Billington K."/>
            <person name="Browne H."/>
            <person name="Dunn M."/>
            <person name="Hung S."/>
            <person name="Kawahara F."/>
            <person name="Miranda-Saavedra D."/>
            <person name="Mourier T."/>
            <person name="Nagra H."/>
            <person name="Otto T.D."/>
            <person name="Rawlings N."/>
            <person name="Sanchez A."/>
            <person name="Sanders M."/>
            <person name="Subramaniam C."/>
            <person name="Tay Y."/>
            <person name="Dear P."/>
            <person name="Doerig C."/>
            <person name="Gruber A."/>
            <person name="Parkinson J."/>
            <person name="Shirley M."/>
            <person name="Wan K.L."/>
            <person name="Berriman M."/>
            <person name="Tomley F."/>
            <person name="Pain A."/>
        </authorList>
    </citation>
    <scope>NUCLEOTIDE SEQUENCE [LARGE SCALE GENOMIC DNA]</scope>
    <source>
        <strain evidence="4">Weybridge</strain>
    </source>
</reference>
<keyword evidence="1" id="KW-0694">RNA-binding</keyword>
<dbReference type="OMA" id="YMHQRNQ"/>
<organism evidence="4 5">
    <name type="scientific">Eimeria maxima</name>
    <name type="common">Coccidian parasite</name>
    <dbReference type="NCBI Taxonomy" id="5804"/>
    <lineage>
        <taxon>Eukaryota</taxon>
        <taxon>Sar</taxon>
        <taxon>Alveolata</taxon>
        <taxon>Apicomplexa</taxon>
        <taxon>Conoidasida</taxon>
        <taxon>Coccidia</taxon>
        <taxon>Eucoccidiorida</taxon>
        <taxon>Eimeriorina</taxon>
        <taxon>Eimeriidae</taxon>
        <taxon>Eimeria</taxon>
    </lineage>
</organism>
<dbReference type="Proteomes" id="UP000030763">
    <property type="component" value="Unassembled WGS sequence"/>
</dbReference>
<proteinExistence type="predicted"/>
<dbReference type="GO" id="GO:0003723">
    <property type="term" value="F:RNA binding"/>
    <property type="evidence" value="ECO:0007669"/>
    <property type="project" value="UniProtKB-UniRule"/>
</dbReference>
<dbReference type="PROSITE" id="PS50102">
    <property type="entry name" value="RRM"/>
    <property type="match status" value="1"/>
</dbReference>
<protein>
    <submittedName>
        <fullName evidence="4">RNA binding motif-containing protein, putative</fullName>
    </submittedName>
</protein>
<name>U6MAA7_EIMMA</name>
<dbReference type="PANTHER" id="PTHR23147">
    <property type="entry name" value="SERINE/ARGININE RICH SPLICING FACTOR"/>
    <property type="match status" value="1"/>
</dbReference>
<dbReference type="SUPFAM" id="SSF54928">
    <property type="entry name" value="RNA-binding domain, RBD"/>
    <property type="match status" value="1"/>
</dbReference>
<dbReference type="InterPro" id="IPR035979">
    <property type="entry name" value="RBD_domain_sf"/>
</dbReference>
<keyword evidence="5" id="KW-1185">Reference proteome</keyword>
<feature type="compositionally biased region" description="Basic and acidic residues" evidence="2">
    <location>
        <begin position="108"/>
        <end position="130"/>
    </location>
</feature>
<dbReference type="SMART" id="SM00360">
    <property type="entry name" value="RRM"/>
    <property type="match status" value="1"/>
</dbReference>
<dbReference type="Gene3D" id="3.30.70.330">
    <property type="match status" value="1"/>
</dbReference>
<accession>U6MAA7</accession>
<evidence type="ECO:0000313" key="5">
    <source>
        <dbReference type="Proteomes" id="UP000030763"/>
    </source>
</evidence>
<feature type="compositionally biased region" description="Basic and acidic residues" evidence="2">
    <location>
        <begin position="185"/>
        <end position="196"/>
    </location>
</feature>
<dbReference type="InterPro" id="IPR050907">
    <property type="entry name" value="SRSF"/>
</dbReference>
<evidence type="ECO:0000259" key="3">
    <source>
        <dbReference type="PROSITE" id="PS50102"/>
    </source>
</evidence>
<dbReference type="EMBL" id="HG719723">
    <property type="protein sequence ID" value="CDJ58565.1"/>
    <property type="molecule type" value="Genomic_DNA"/>
</dbReference>
<dbReference type="InterPro" id="IPR012677">
    <property type="entry name" value="Nucleotide-bd_a/b_plait_sf"/>
</dbReference>
<dbReference type="OrthoDB" id="439808at2759"/>
<evidence type="ECO:0000313" key="4">
    <source>
        <dbReference type="EMBL" id="CDJ58565.1"/>
    </source>
</evidence>
<gene>
    <name evidence="4" type="ORF">EMWEY_00016560</name>
</gene>
<dbReference type="GeneID" id="25335642"/>
<reference evidence="4" key="2">
    <citation type="submission" date="2013-10" db="EMBL/GenBank/DDBJ databases">
        <authorList>
            <person name="Aslett M."/>
        </authorList>
    </citation>
    <scope>NUCLEOTIDE SEQUENCE [LARGE SCALE GENOMIC DNA]</scope>
    <source>
        <strain evidence="4">Weybridge</strain>
    </source>
</reference>
<dbReference type="RefSeq" id="XP_013335213.1">
    <property type="nucleotide sequence ID" value="XM_013479759.1"/>
</dbReference>